<gene>
    <name evidence="1" type="ORF">Glove_149g57</name>
</gene>
<keyword evidence="2" id="KW-1185">Reference proteome</keyword>
<dbReference type="OrthoDB" id="2349339at2759"/>
<organism evidence="1 2">
    <name type="scientific">Diversispora epigaea</name>
    <dbReference type="NCBI Taxonomy" id="1348612"/>
    <lineage>
        <taxon>Eukaryota</taxon>
        <taxon>Fungi</taxon>
        <taxon>Fungi incertae sedis</taxon>
        <taxon>Mucoromycota</taxon>
        <taxon>Glomeromycotina</taxon>
        <taxon>Glomeromycetes</taxon>
        <taxon>Diversisporales</taxon>
        <taxon>Diversisporaceae</taxon>
        <taxon>Diversispora</taxon>
    </lineage>
</organism>
<dbReference type="EMBL" id="PQFF01000140">
    <property type="protein sequence ID" value="RHZ79299.1"/>
    <property type="molecule type" value="Genomic_DNA"/>
</dbReference>
<dbReference type="AlphaFoldDB" id="A0A397ITH8"/>
<accession>A0A397ITH8</accession>
<comment type="caution">
    <text evidence="1">The sequence shown here is derived from an EMBL/GenBank/DDBJ whole genome shotgun (WGS) entry which is preliminary data.</text>
</comment>
<evidence type="ECO:0000313" key="2">
    <source>
        <dbReference type="Proteomes" id="UP000266861"/>
    </source>
</evidence>
<sequence length="137" mass="15828">MVLVMFLHVRRMASFITTRVLTKSSYFLRTLAHQDKKPQASCGSFKVFSNGNGDVELTKNYYVLAYVLYKDKGELFRLNLGAPKTFVAEGILKVNYPFEYSTFPNIAVLHNYTKSCMETSKKFTPVREWLHLNRNSV</sequence>
<name>A0A397ITH8_9GLOM</name>
<evidence type="ECO:0000313" key="1">
    <source>
        <dbReference type="EMBL" id="RHZ79299.1"/>
    </source>
</evidence>
<protein>
    <submittedName>
        <fullName evidence="1">Uncharacterized protein</fullName>
    </submittedName>
</protein>
<reference evidence="1 2" key="1">
    <citation type="submission" date="2018-08" db="EMBL/GenBank/DDBJ databases">
        <title>Genome and evolution of the arbuscular mycorrhizal fungus Diversispora epigaea (formerly Glomus versiforme) and its bacterial endosymbionts.</title>
        <authorList>
            <person name="Sun X."/>
            <person name="Fei Z."/>
            <person name="Harrison M."/>
        </authorList>
    </citation>
    <scope>NUCLEOTIDE SEQUENCE [LARGE SCALE GENOMIC DNA]</scope>
    <source>
        <strain evidence="1 2">IT104</strain>
    </source>
</reference>
<dbReference type="Proteomes" id="UP000266861">
    <property type="component" value="Unassembled WGS sequence"/>
</dbReference>
<proteinExistence type="predicted"/>